<keyword evidence="2" id="KW-0378">Hydrolase</keyword>
<evidence type="ECO:0000256" key="1">
    <source>
        <dbReference type="SAM" id="MobiDB-lite"/>
    </source>
</evidence>
<organism evidence="2 3">
    <name type="scientific">Actinomycetospora atypica</name>
    <dbReference type="NCBI Taxonomy" id="1290095"/>
    <lineage>
        <taxon>Bacteria</taxon>
        <taxon>Bacillati</taxon>
        <taxon>Actinomycetota</taxon>
        <taxon>Actinomycetes</taxon>
        <taxon>Pseudonocardiales</taxon>
        <taxon>Pseudonocardiaceae</taxon>
        <taxon>Actinomycetospora</taxon>
    </lineage>
</organism>
<dbReference type="InterPro" id="IPR036628">
    <property type="entry name" value="Clp_N_dom_sf"/>
</dbReference>
<reference evidence="3" key="1">
    <citation type="journal article" date="2019" name="Int. J. Syst. Evol. Microbiol.">
        <title>The Global Catalogue of Microorganisms (GCM) 10K type strain sequencing project: providing services to taxonomists for standard genome sequencing and annotation.</title>
        <authorList>
            <consortium name="The Broad Institute Genomics Platform"/>
            <consortium name="The Broad Institute Genome Sequencing Center for Infectious Disease"/>
            <person name="Wu L."/>
            <person name="Ma J."/>
        </authorList>
    </citation>
    <scope>NUCLEOTIDE SEQUENCE [LARGE SCALE GENOMIC DNA]</scope>
    <source>
        <strain evidence="3">CGMCC 4.7093</strain>
    </source>
</reference>
<sequence>MTVTPIFDDLVARLGTPAGDRPAPGPAQRRPSPRPRPAGPEVDAAAFGRGCLAPVADDDTDAQDELARLVEGARREAVALGQGCVDTLHLLLAAVRDGGDVGRAFGMRGAGPAVLVLAAGAGTTDADGTPPLGSAPDSVALSSVARTVLRRVTQEAGRARRPLEAVDVVLALLRTGRVADLLRDRGVDVADLVDVLECGRAPEPDTVVVPASVPGPAVGLAPVTVLLRPVPAERRARPVDVPA</sequence>
<comment type="caution">
    <text evidence="2">The sequence shown here is derived from an EMBL/GenBank/DDBJ whole genome shotgun (WGS) entry which is preliminary data.</text>
</comment>
<dbReference type="Gene3D" id="1.10.1780.10">
    <property type="entry name" value="Clp, N-terminal domain"/>
    <property type="match status" value="1"/>
</dbReference>
<dbReference type="GO" id="GO:0006508">
    <property type="term" value="P:proteolysis"/>
    <property type="evidence" value="ECO:0007669"/>
    <property type="project" value="UniProtKB-KW"/>
</dbReference>
<gene>
    <name evidence="2" type="ORF">ACFPBZ_24040</name>
</gene>
<proteinExistence type="predicted"/>
<evidence type="ECO:0000313" key="3">
    <source>
        <dbReference type="Proteomes" id="UP001595947"/>
    </source>
</evidence>
<dbReference type="SUPFAM" id="SSF81923">
    <property type="entry name" value="Double Clp-N motif"/>
    <property type="match status" value="1"/>
</dbReference>
<evidence type="ECO:0000313" key="2">
    <source>
        <dbReference type="EMBL" id="MFC5065308.1"/>
    </source>
</evidence>
<feature type="compositionally biased region" description="Low complexity" evidence="1">
    <location>
        <begin position="15"/>
        <end position="30"/>
    </location>
</feature>
<dbReference type="RefSeq" id="WP_378038642.1">
    <property type="nucleotide sequence ID" value="NZ_JBHSIV010000034.1"/>
</dbReference>
<dbReference type="EMBL" id="JBHSIV010000034">
    <property type="protein sequence ID" value="MFC5065308.1"/>
    <property type="molecule type" value="Genomic_DNA"/>
</dbReference>
<keyword evidence="3" id="KW-1185">Reference proteome</keyword>
<protein>
    <submittedName>
        <fullName evidence="2">Clp protease N-terminal domain-containing protein</fullName>
    </submittedName>
</protein>
<dbReference type="Proteomes" id="UP001595947">
    <property type="component" value="Unassembled WGS sequence"/>
</dbReference>
<accession>A0ABV9YU16</accession>
<feature type="region of interest" description="Disordered" evidence="1">
    <location>
        <begin position="13"/>
        <end position="43"/>
    </location>
</feature>
<dbReference type="GO" id="GO:0008233">
    <property type="term" value="F:peptidase activity"/>
    <property type="evidence" value="ECO:0007669"/>
    <property type="project" value="UniProtKB-KW"/>
</dbReference>
<name>A0ABV9YU16_9PSEU</name>
<keyword evidence="2" id="KW-0645">Protease</keyword>